<evidence type="ECO:0000313" key="2">
    <source>
        <dbReference type="Proteomes" id="UP000785613"/>
    </source>
</evidence>
<keyword evidence="2" id="KW-1185">Reference proteome</keyword>
<dbReference type="RefSeq" id="WP_167231019.1">
    <property type="nucleotide sequence ID" value="NZ_VUYU01000031.1"/>
</dbReference>
<dbReference type="EMBL" id="VUYU01000031">
    <property type="protein sequence ID" value="NHZ37594.1"/>
    <property type="molecule type" value="Genomic_DNA"/>
</dbReference>
<reference evidence="1 2" key="1">
    <citation type="submission" date="2019-09" db="EMBL/GenBank/DDBJ databases">
        <title>Taxonomy of Antarctic Massilia spp.: description of Massilia rubra sp. nov., Massilia aquatica sp. nov., Massilia mucilaginosa sp. nov., Massilia frigida sp. nov. isolated from streams, lakes and regoliths.</title>
        <authorList>
            <person name="Holochova P."/>
            <person name="Sedlacek I."/>
            <person name="Kralova S."/>
            <person name="Maslanova I."/>
            <person name="Busse H.-J."/>
            <person name="Stankova E."/>
            <person name="Vrbovska V."/>
            <person name="Kovarovic V."/>
            <person name="Bartak M."/>
            <person name="Svec P."/>
            <person name="Pantucek R."/>
        </authorList>
    </citation>
    <scope>NUCLEOTIDE SEQUENCE [LARGE SCALE GENOMIC DNA]</scope>
    <source>
        <strain evidence="1 2">CCM 8692</strain>
    </source>
</reference>
<comment type="caution">
    <text evidence="1">The sequence shown here is derived from an EMBL/GenBank/DDBJ whole genome shotgun (WGS) entry which is preliminary data.</text>
</comment>
<proteinExistence type="predicted"/>
<organism evidence="1 2">
    <name type="scientific">Massilia rubra</name>
    <dbReference type="NCBI Taxonomy" id="2607910"/>
    <lineage>
        <taxon>Bacteria</taxon>
        <taxon>Pseudomonadati</taxon>
        <taxon>Pseudomonadota</taxon>
        <taxon>Betaproteobacteria</taxon>
        <taxon>Burkholderiales</taxon>
        <taxon>Oxalobacteraceae</taxon>
        <taxon>Telluria group</taxon>
        <taxon>Massilia</taxon>
    </lineage>
</organism>
<dbReference type="Proteomes" id="UP000785613">
    <property type="component" value="Unassembled WGS sequence"/>
</dbReference>
<accession>A0ABX0M1U6</accession>
<gene>
    <name evidence="1" type="ORF">F0185_28940</name>
</gene>
<evidence type="ECO:0000313" key="1">
    <source>
        <dbReference type="EMBL" id="NHZ37594.1"/>
    </source>
</evidence>
<sequence>MNNLMQVRLKNSVAHGANTVAFDLVLVEPMLDLIDNPNNLVFADIELVGPLTFSGPGLPTLGCVISVKARISMPVVRLVDDKSQAIQFGLDTERVVVVSSGSTFISGTDPNPVYGNIVGNSLLTSFAIRGAVTQDPKQFLFTPPLLEPFTRRAYVISALGVLITQGSLNLGVDIAGFGQGDASKLVDMNLAPTDKGFKKTLQQAAHTGDDDYGVPFYDTVWSGTTLRQKGPHKTGVAVSINSVILNDLFLHSGRYELFSRFEQSKFEGISGAIRQINNPYNTVYEPSAVSLTSLNAIDVVLGHDVIEVTGIASSFSAIAVHVDFALKLRIVHTYMEGNTQYLMSYASADGVTAESFDVDISQPAWLTALQGVIGVVGVLLAWPTSGASLVVVMLLETVVSAVVGSVLENAESGLSSGVFDAVSGFKGIIGFTLPGTKGPTFAFTLDDVVVRPDSMSAWFHFEEQFKQSYIHIQGNNGPAYAPVVNDTWSARRSEAIDVIMENGGELYNRFDPRVRIQWRVYANDTGNPIAESDVDIASVADPLHVSINHSSAALASYTGFIVRCRIYRPWGGWTQELFNQELRIAKEDRLDRTHPYVRWQHTVFYPGYSEKQNDPKRQALGWVVTDRLSKIHYTDPAKRCRFADAYSPDLGKDQLNYFDTLPFKLADIAKHRKQVCPYCFFGGPDKLKLK</sequence>
<protein>
    <submittedName>
        <fullName evidence="1">Uncharacterized protein</fullName>
    </submittedName>
</protein>
<name>A0ABX0M1U6_9BURK</name>